<proteinExistence type="predicted"/>
<feature type="transmembrane region" description="Helical" evidence="1">
    <location>
        <begin position="12"/>
        <end position="29"/>
    </location>
</feature>
<reference evidence="3 4" key="1">
    <citation type="submission" date="2017-02" db="EMBL/GenBank/DDBJ databases">
        <authorList>
            <person name="Peterson S.W."/>
        </authorList>
    </citation>
    <scope>NUCLEOTIDE SEQUENCE [LARGE SCALE GENOMIC DNA]</scope>
    <source>
        <strain evidence="3 4">ATCC 49788</strain>
    </source>
</reference>
<name>A0A1T4W2R6_9GAMM</name>
<protein>
    <submittedName>
        <fullName evidence="3">Tripartite tricarboxylate transporter TctB family protein</fullName>
    </submittedName>
</protein>
<keyword evidence="4" id="KW-1185">Reference proteome</keyword>
<evidence type="ECO:0000313" key="3">
    <source>
        <dbReference type="EMBL" id="SKA71513.1"/>
    </source>
</evidence>
<feature type="transmembrane region" description="Helical" evidence="1">
    <location>
        <begin position="125"/>
        <end position="145"/>
    </location>
</feature>
<dbReference type="EMBL" id="FUYB01000003">
    <property type="protein sequence ID" value="SKA71513.1"/>
    <property type="molecule type" value="Genomic_DNA"/>
</dbReference>
<keyword evidence="1" id="KW-1133">Transmembrane helix</keyword>
<dbReference type="RefSeq" id="WP_078921353.1">
    <property type="nucleotide sequence ID" value="NZ_FUYB01000003.1"/>
</dbReference>
<dbReference type="InterPro" id="IPR009936">
    <property type="entry name" value="DUF1468"/>
</dbReference>
<feature type="transmembrane region" description="Helical" evidence="1">
    <location>
        <begin position="101"/>
        <end position="118"/>
    </location>
</feature>
<accession>A0A1T4W2R6</accession>
<sequence>MDATPRKPGETGFNILLLLGSIFLFYQAYKIAGFSALSSPGAIPMAASAIMVITTCIIVVKEFARPKAEGGAKAFFTQILPFTIAVMCGLIILFAVVLQQLGFVLTGLAFLWVSIWFLQKRSPLSAALIALLCVFVIYVLFRLIFQVILPEGIIPERDIIASVKNFFAGAK</sequence>
<evidence type="ECO:0000259" key="2">
    <source>
        <dbReference type="Pfam" id="PF07331"/>
    </source>
</evidence>
<dbReference type="OrthoDB" id="8907787at2"/>
<keyword evidence="1" id="KW-0472">Membrane</keyword>
<evidence type="ECO:0000256" key="1">
    <source>
        <dbReference type="SAM" id="Phobius"/>
    </source>
</evidence>
<evidence type="ECO:0000313" key="4">
    <source>
        <dbReference type="Proteomes" id="UP000190460"/>
    </source>
</evidence>
<feature type="domain" description="DUF1468" evidence="2">
    <location>
        <begin position="15"/>
        <end position="150"/>
    </location>
</feature>
<dbReference type="Proteomes" id="UP000190460">
    <property type="component" value="Unassembled WGS sequence"/>
</dbReference>
<feature type="transmembrane region" description="Helical" evidence="1">
    <location>
        <begin position="41"/>
        <end position="60"/>
    </location>
</feature>
<organism evidence="3 4">
    <name type="scientific">Thiothrix eikelboomii</name>
    <dbReference type="NCBI Taxonomy" id="92487"/>
    <lineage>
        <taxon>Bacteria</taxon>
        <taxon>Pseudomonadati</taxon>
        <taxon>Pseudomonadota</taxon>
        <taxon>Gammaproteobacteria</taxon>
        <taxon>Thiotrichales</taxon>
        <taxon>Thiotrichaceae</taxon>
        <taxon>Thiothrix</taxon>
    </lineage>
</organism>
<gene>
    <name evidence="3" type="ORF">SAMN02745130_00860</name>
</gene>
<dbReference type="STRING" id="92487.SAMN02745130_00860"/>
<dbReference type="Pfam" id="PF07331">
    <property type="entry name" value="TctB"/>
    <property type="match status" value="1"/>
</dbReference>
<keyword evidence="1" id="KW-0812">Transmembrane</keyword>
<feature type="transmembrane region" description="Helical" evidence="1">
    <location>
        <begin position="72"/>
        <end position="95"/>
    </location>
</feature>
<dbReference type="AlphaFoldDB" id="A0A1T4W2R6"/>